<accession>A0A927AXQ8</accession>
<evidence type="ECO:0000256" key="9">
    <source>
        <dbReference type="ARBA" id="ARBA00023237"/>
    </source>
</evidence>
<keyword evidence="2" id="KW-0813">Transport</keyword>
<dbReference type="InterPro" id="IPR012910">
    <property type="entry name" value="Plug_dom"/>
</dbReference>
<comment type="similarity">
    <text evidence="10">Belongs to the TonB-dependent receptor family.</text>
</comment>
<keyword evidence="7 10" id="KW-0472">Membrane</keyword>
<dbReference type="Pfam" id="PF07715">
    <property type="entry name" value="Plug"/>
    <property type="match status" value="1"/>
</dbReference>
<evidence type="ECO:0000256" key="6">
    <source>
        <dbReference type="ARBA" id="ARBA00023077"/>
    </source>
</evidence>
<sequence length="853" mass="95459">MKYLFFLILVICGITQTTAQTDSTGNPADSLRKIQLNEIVVTASRVSESVLKSPVSVDVIDARRIRLSAQPSYFDAIENIKGVQLLTSSLGFKVYNTRGFATTTNVRFVQLVDGRDNQAPHIGAPIASALAPSDLDIQQVELVPGVASALYGMNALNGLVNILTRNPFNSEGLSIGQKTGLNHVGNDALKPKIYSETSIRYARRIGERFAVKVNLVYQKGYDWVAGNRDDLNPNGNASLGLFGADNPAYDPVNGYGNEAANRRTLTLGGKRYSIGRTGYYEADATDYRLQNLRGDLSLHYRFSPTIELAYTYQGATLDNVYQRTNRFRLDNYRLDQHSLTLTSPSVQIRAYRSRENTGDSYNIRSMAENIDKSFKTDNQWFTDFTNQFNADTRAGAVVNDALWDARAIADRGRPVPGTPAFNDLITKLRDINNWDIGAALRVQSWMYHVEGQVEPTRVMWQRFRQQTGITIQAGFDFRRYVVFPDGNYFINPTEPGKNLVYGKTGGFVQLSRTFFEDKLKVAGSLRLDKNYYFDARLNPRLSMVYSPTDNHNIRVSYQNGYRFPSLFEGFTNINSGGVKRVGGLPIMSQGIYENAYLVTSINAFQAAITTDVNTNGLTTNQAIQKNKGLLKQSPYTYLKPEQVNSFEVGYKGILFKQRLFVDVDAYYSTYKNFIAQVNANLARGTNPDSLAYYFSSANTQDRYRLWTNSQTRVFNYGASLGLRYSLTQNWSVGGNAAFAQLDRAENGDGLESSFNTPRWITNVNVSNGNLWRGIGFSVNYKHQDAFLWQSELATGTVAPINTLDAQVSYRLAKLNLLVKAGGTNILNQPYYTFIGGPSVGGLYYTNLVWEPHF</sequence>
<keyword evidence="9" id="KW-0998">Cell outer membrane</keyword>
<dbReference type="Gene3D" id="2.40.170.20">
    <property type="entry name" value="TonB-dependent receptor, beta-barrel domain"/>
    <property type="match status" value="1"/>
</dbReference>
<feature type="chain" id="PRO_5036759052" evidence="11">
    <location>
        <begin position="20"/>
        <end position="853"/>
    </location>
</feature>
<dbReference type="PANTHER" id="PTHR30069">
    <property type="entry name" value="TONB-DEPENDENT OUTER MEMBRANE RECEPTOR"/>
    <property type="match status" value="1"/>
</dbReference>
<dbReference type="Gene3D" id="2.170.130.10">
    <property type="entry name" value="TonB-dependent receptor, plug domain"/>
    <property type="match status" value="1"/>
</dbReference>
<evidence type="ECO:0000256" key="4">
    <source>
        <dbReference type="ARBA" id="ARBA00022692"/>
    </source>
</evidence>
<evidence type="ECO:0000256" key="3">
    <source>
        <dbReference type="ARBA" id="ARBA00022452"/>
    </source>
</evidence>
<comment type="caution">
    <text evidence="14">The sequence shown here is derived from an EMBL/GenBank/DDBJ whole genome shotgun (WGS) entry which is preliminary data.</text>
</comment>
<dbReference type="Pfam" id="PF00593">
    <property type="entry name" value="TonB_dep_Rec_b-barrel"/>
    <property type="match status" value="1"/>
</dbReference>
<dbReference type="GO" id="GO:0044718">
    <property type="term" value="P:siderophore transmembrane transport"/>
    <property type="evidence" value="ECO:0007669"/>
    <property type="project" value="TreeGrafter"/>
</dbReference>
<keyword evidence="8 14" id="KW-0675">Receptor</keyword>
<dbReference type="InterPro" id="IPR000531">
    <property type="entry name" value="Beta-barrel_TonB"/>
</dbReference>
<dbReference type="RefSeq" id="WP_191037406.1">
    <property type="nucleotide sequence ID" value="NZ_JACXAA010000001.1"/>
</dbReference>
<dbReference type="InterPro" id="IPR036942">
    <property type="entry name" value="Beta-barrel_TonB_sf"/>
</dbReference>
<evidence type="ECO:0000256" key="10">
    <source>
        <dbReference type="RuleBase" id="RU003357"/>
    </source>
</evidence>
<evidence type="ECO:0000256" key="8">
    <source>
        <dbReference type="ARBA" id="ARBA00023170"/>
    </source>
</evidence>
<keyword evidence="4" id="KW-0812">Transmembrane</keyword>
<evidence type="ECO:0000256" key="1">
    <source>
        <dbReference type="ARBA" id="ARBA00004571"/>
    </source>
</evidence>
<dbReference type="Proteomes" id="UP000653797">
    <property type="component" value="Unassembled WGS sequence"/>
</dbReference>
<protein>
    <submittedName>
        <fullName evidence="14">TonB-dependent receptor</fullName>
    </submittedName>
</protein>
<keyword evidence="5 11" id="KW-0732">Signal</keyword>
<feature type="domain" description="TonB-dependent receptor-like beta-barrel" evidence="12">
    <location>
        <begin position="272"/>
        <end position="824"/>
    </location>
</feature>
<organism evidence="14 15">
    <name type="scientific">Spirosoma validum</name>
    <dbReference type="NCBI Taxonomy" id="2771355"/>
    <lineage>
        <taxon>Bacteria</taxon>
        <taxon>Pseudomonadati</taxon>
        <taxon>Bacteroidota</taxon>
        <taxon>Cytophagia</taxon>
        <taxon>Cytophagales</taxon>
        <taxon>Cytophagaceae</taxon>
        <taxon>Spirosoma</taxon>
    </lineage>
</organism>
<dbReference type="GO" id="GO:0015344">
    <property type="term" value="F:siderophore uptake transmembrane transporter activity"/>
    <property type="evidence" value="ECO:0007669"/>
    <property type="project" value="TreeGrafter"/>
</dbReference>
<feature type="signal peptide" evidence="11">
    <location>
        <begin position="1"/>
        <end position="19"/>
    </location>
</feature>
<gene>
    <name evidence="14" type="ORF">IC230_02630</name>
</gene>
<keyword evidence="6 10" id="KW-0798">TonB box</keyword>
<dbReference type="InterPro" id="IPR039426">
    <property type="entry name" value="TonB-dep_rcpt-like"/>
</dbReference>
<evidence type="ECO:0000256" key="7">
    <source>
        <dbReference type="ARBA" id="ARBA00023136"/>
    </source>
</evidence>
<proteinExistence type="inferred from homology"/>
<keyword evidence="15" id="KW-1185">Reference proteome</keyword>
<evidence type="ECO:0000256" key="5">
    <source>
        <dbReference type="ARBA" id="ARBA00022729"/>
    </source>
</evidence>
<dbReference type="GO" id="GO:0009279">
    <property type="term" value="C:cell outer membrane"/>
    <property type="evidence" value="ECO:0007669"/>
    <property type="project" value="UniProtKB-SubCell"/>
</dbReference>
<dbReference type="SUPFAM" id="SSF56935">
    <property type="entry name" value="Porins"/>
    <property type="match status" value="1"/>
</dbReference>
<feature type="domain" description="TonB-dependent receptor plug" evidence="13">
    <location>
        <begin position="51"/>
        <end position="158"/>
    </location>
</feature>
<evidence type="ECO:0000259" key="12">
    <source>
        <dbReference type="Pfam" id="PF00593"/>
    </source>
</evidence>
<evidence type="ECO:0000256" key="2">
    <source>
        <dbReference type="ARBA" id="ARBA00022448"/>
    </source>
</evidence>
<comment type="subcellular location">
    <subcellularLocation>
        <location evidence="1">Cell outer membrane</location>
        <topology evidence="1">Multi-pass membrane protein</topology>
    </subcellularLocation>
</comment>
<keyword evidence="3" id="KW-1134">Transmembrane beta strand</keyword>
<dbReference type="InterPro" id="IPR037066">
    <property type="entry name" value="Plug_dom_sf"/>
</dbReference>
<evidence type="ECO:0000313" key="15">
    <source>
        <dbReference type="Proteomes" id="UP000653797"/>
    </source>
</evidence>
<name>A0A927AXQ8_9BACT</name>
<dbReference type="AlphaFoldDB" id="A0A927AXQ8"/>
<dbReference type="EMBL" id="JACXAA010000001">
    <property type="protein sequence ID" value="MBD2751774.1"/>
    <property type="molecule type" value="Genomic_DNA"/>
</dbReference>
<reference evidence="14" key="1">
    <citation type="submission" date="2020-09" db="EMBL/GenBank/DDBJ databases">
        <authorList>
            <person name="Kim M.K."/>
        </authorList>
    </citation>
    <scope>NUCLEOTIDE SEQUENCE</scope>
    <source>
        <strain evidence="14">BT704</strain>
    </source>
</reference>
<evidence type="ECO:0000259" key="13">
    <source>
        <dbReference type="Pfam" id="PF07715"/>
    </source>
</evidence>
<dbReference type="PANTHER" id="PTHR30069:SF29">
    <property type="entry name" value="HEMOGLOBIN AND HEMOGLOBIN-HAPTOGLOBIN-BINDING PROTEIN 1-RELATED"/>
    <property type="match status" value="1"/>
</dbReference>
<evidence type="ECO:0000256" key="11">
    <source>
        <dbReference type="SAM" id="SignalP"/>
    </source>
</evidence>
<evidence type="ECO:0000313" key="14">
    <source>
        <dbReference type="EMBL" id="MBD2751774.1"/>
    </source>
</evidence>